<proteinExistence type="predicted"/>
<feature type="transmembrane region" description="Helical" evidence="1">
    <location>
        <begin position="20"/>
        <end position="48"/>
    </location>
</feature>
<dbReference type="AlphaFoldDB" id="A0A1M6SYQ5"/>
<name>A0A1M6SYQ5_9FIRM</name>
<organism evidence="2 3">
    <name type="scientific">Desulforamulus aeronauticus DSM 10349</name>
    <dbReference type="NCBI Taxonomy" id="1121421"/>
    <lineage>
        <taxon>Bacteria</taxon>
        <taxon>Bacillati</taxon>
        <taxon>Bacillota</taxon>
        <taxon>Clostridia</taxon>
        <taxon>Eubacteriales</taxon>
        <taxon>Peptococcaceae</taxon>
        <taxon>Desulforamulus</taxon>
    </lineage>
</organism>
<keyword evidence="1" id="KW-0812">Transmembrane</keyword>
<feature type="transmembrane region" description="Helical" evidence="1">
    <location>
        <begin position="124"/>
        <end position="146"/>
    </location>
</feature>
<evidence type="ECO:0000313" key="3">
    <source>
        <dbReference type="Proteomes" id="UP000183997"/>
    </source>
</evidence>
<dbReference type="RefSeq" id="WP_072913906.1">
    <property type="nucleotide sequence ID" value="NZ_FRAR01000015.1"/>
</dbReference>
<keyword evidence="1" id="KW-0472">Membrane</keyword>
<dbReference type="Proteomes" id="UP000183997">
    <property type="component" value="Unassembled WGS sequence"/>
</dbReference>
<evidence type="ECO:0000256" key="1">
    <source>
        <dbReference type="SAM" id="Phobius"/>
    </source>
</evidence>
<protein>
    <submittedName>
        <fullName evidence="2">Uncharacterized protein</fullName>
    </submittedName>
</protein>
<keyword evidence="3" id="KW-1185">Reference proteome</keyword>
<accession>A0A1M6SYQ5</accession>
<keyword evidence="1" id="KW-1133">Transmembrane helix</keyword>
<feature type="transmembrane region" description="Helical" evidence="1">
    <location>
        <begin position="158"/>
        <end position="181"/>
    </location>
</feature>
<gene>
    <name evidence="2" type="ORF">SAMN02745123_02058</name>
</gene>
<sequence length="245" mass="26954">MFRSFQLALNNGGAKAGLIYIVSSGLLLVMFLVIMTLFSGGSLLSIVAPGSLDSITEHLISQMLSKESFGLVITLLGALFVFGIISCGILLGGLIGSFRDVVEGRPISIASYFNNSLNYALRTIGYFCLYFFILGLMIFALIRIIFLVITPIEINNQTFLISLFTGLVITPLLTLSIVGFKKRGFITQNIGPIFIYSLAVAIFSIIPVIGQIVTFILQTYYYLFILVISTKNNNTFNFTKNFTVE</sequence>
<feature type="transmembrane region" description="Helical" evidence="1">
    <location>
        <begin position="69"/>
        <end position="95"/>
    </location>
</feature>
<evidence type="ECO:0000313" key="2">
    <source>
        <dbReference type="EMBL" id="SHK49807.1"/>
    </source>
</evidence>
<reference evidence="3" key="1">
    <citation type="submission" date="2016-11" db="EMBL/GenBank/DDBJ databases">
        <authorList>
            <person name="Varghese N."/>
            <person name="Submissions S."/>
        </authorList>
    </citation>
    <scope>NUCLEOTIDE SEQUENCE [LARGE SCALE GENOMIC DNA]</scope>
    <source>
        <strain evidence="3">DSM 10349</strain>
    </source>
</reference>
<feature type="transmembrane region" description="Helical" evidence="1">
    <location>
        <begin position="193"/>
        <end position="223"/>
    </location>
</feature>
<dbReference type="STRING" id="1121421.SAMN02745123_02058"/>
<dbReference type="EMBL" id="FRAR01000015">
    <property type="protein sequence ID" value="SHK49807.1"/>
    <property type="molecule type" value="Genomic_DNA"/>
</dbReference>